<dbReference type="PANTHER" id="PTHR36453">
    <property type="entry name" value="SECRETED PROTEIN-RELATED"/>
    <property type="match status" value="1"/>
</dbReference>
<reference evidence="2 3" key="1">
    <citation type="submission" date="2024-09" db="EMBL/GenBank/DDBJ databases">
        <authorList>
            <person name="Sun Q."/>
            <person name="Mori K."/>
        </authorList>
    </citation>
    <scope>NUCLEOTIDE SEQUENCE [LARGE SCALE GENOMIC DNA]</scope>
    <source>
        <strain evidence="2 3">CCM 3426</strain>
    </source>
</reference>
<feature type="domain" description="Right handed beta helix" evidence="1">
    <location>
        <begin position="326"/>
        <end position="457"/>
    </location>
</feature>
<dbReference type="InterPro" id="IPR039448">
    <property type="entry name" value="Beta_helix"/>
</dbReference>
<dbReference type="InterPro" id="IPR012334">
    <property type="entry name" value="Pectin_lyas_fold"/>
</dbReference>
<dbReference type="Gene3D" id="2.160.20.10">
    <property type="entry name" value="Single-stranded right-handed beta-helix, Pectin lyase-like"/>
    <property type="match status" value="2"/>
</dbReference>
<evidence type="ECO:0000259" key="1">
    <source>
        <dbReference type="Pfam" id="PF13229"/>
    </source>
</evidence>
<dbReference type="SUPFAM" id="SSF51126">
    <property type="entry name" value="Pectin lyase-like"/>
    <property type="match status" value="1"/>
</dbReference>
<dbReference type="PANTHER" id="PTHR36453:SF1">
    <property type="entry name" value="RIGHT HANDED BETA HELIX DOMAIN-CONTAINING PROTEIN"/>
    <property type="match status" value="1"/>
</dbReference>
<keyword evidence="3" id="KW-1185">Reference proteome</keyword>
<dbReference type="EMBL" id="JBHMEI010000004">
    <property type="protein sequence ID" value="MFB9201344.1"/>
    <property type="molecule type" value="Genomic_DNA"/>
</dbReference>
<organism evidence="2 3">
    <name type="scientific">Nonomuraea spiralis</name>
    <dbReference type="NCBI Taxonomy" id="46182"/>
    <lineage>
        <taxon>Bacteria</taxon>
        <taxon>Bacillati</taxon>
        <taxon>Actinomycetota</taxon>
        <taxon>Actinomycetes</taxon>
        <taxon>Streptosporangiales</taxon>
        <taxon>Streptosporangiaceae</taxon>
        <taxon>Nonomuraea</taxon>
    </lineage>
</organism>
<proteinExistence type="predicted"/>
<dbReference type="SMART" id="SM00710">
    <property type="entry name" value="PbH1"/>
    <property type="match status" value="7"/>
</dbReference>
<dbReference type="Pfam" id="PF13229">
    <property type="entry name" value="Beta_helix"/>
    <property type="match status" value="1"/>
</dbReference>
<gene>
    <name evidence="2" type="ORF">ACFFV7_09100</name>
</gene>
<evidence type="ECO:0000313" key="3">
    <source>
        <dbReference type="Proteomes" id="UP001589647"/>
    </source>
</evidence>
<sequence length="571" mass="60364">MFHFHVAPGGDDSWPGSLERPFATLERAREAARESGGESVVHLRGGVHVLGEPLELTEADSGTVYQAYGHGTPDQEDAVLSGGRTITGWQVSDGVWLAGVGDLETRQLYVDGRRAARAGIEGLPGSSPAATATGYVTDSAAPLAWTSPRDVEFVHRGVYPWTEGRLPVADVAQDGDRTVITMATPAFEWAAELYNSTWEGTPSAGPGLPTRIENDPSFLREPGTFVLDRSRPGRHVLRYLPLPGEDPARTRVVAPALETLVRGSGARRVTFRGLTFAEATWLRPSRPEGFVHYHGSGFYEGGGVGVAELGEGASVTYPTASVTIPACVTFDDCSDVVIEGCRFTRLGAFGLGVSGGEGHVVRGCDFDTLSAGAVVVTGSRGTAIEDNLVRGVGLEYPGSPGIAVMGTSGCVIAHNEVRDVPHCGITAGPGEGTRIVRNRTVDTMRVLADGGGVYVSGPQGGSHDDGALVLGNVIEDTRTPYNFGLYTDYGASWVRVEENVVARADNTAVLHVGPPLENVVYRGNFWDADPLGHDAPPPGVTYEENRTIKDAQELNAATAAIRAQAGPRRTL</sequence>
<dbReference type="RefSeq" id="WP_189650078.1">
    <property type="nucleotide sequence ID" value="NZ_BMRC01000012.1"/>
</dbReference>
<dbReference type="Proteomes" id="UP001589647">
    <property type="component" value="Unassembled WGS sequence"/>
</dbReference>
<name>A0ABV5IC50_9ACTN</name>
<dbReference type="InterPro" id="IPR006626">
    <property type="entry name" value="PbH1"/>
</dbReference>
<dbReference type="InterPro" id="IPR011050">
    <property type="entry name" value="Pectin_lyase_fold/virulence"/>
</dbReference>
<comment type="caution">
    <text evidence="2">The sequence shown here is derived from an EMBL/GenBank/DDBJ whole genome shotgun (WGS) entry which is preliminary data.</text>
</comment>
<evidence type="ECO:0000313" key="2">
    <source>
        <dbReference type="EMBL" id="MFB9201344.1"/>
    </source>
</evidence>
<protein>
    <submittedName>
        <fullName evidence="2">Right-handed parallel beta-helix repeat-containing protein</fullName>
    </submittedName>
</protein>
<accession>A0ABV5IC50</accession>